<evidence type="ECO:0000256" key="1">
    <source>
        <dbReference type="ARBA" id="ARBA00006479"/>
    </source>
</evidence>
<dbReference type="Gene3D" id="3.30.420.40">
    <property type="match status" value="2"/>
</dbReference>
<dbReference type="RefSeq" id="WP_082053260.1">
    <property type="nucleotide sequence ID" value="NZ_JXAK01000015.1"/>
</dbReference>
<dbReference type="InterPro" id="IPR000600">
    <property type="entry name" value="ROK"/>
</dbReference>
<organism evidence="2 3">
    <name type="scientific">Gordoniibacillus kamchatkensis</name>
    <dbReference type="NCBI Taxonomy" id="1590651"/>
    <lineage>
        <taxon>Bacteria</taxon>
        <taxon>Bacillati</taxon>
        <taxon>Bacillota</taxon>
        <taxon>Bacilli</taxon>
        <taxon>Bacillales</taxon>
        <taxon>Paenibacillaceae</taxon>
        <taxon>Gordoniibacillus</taxon>
    </lineage>
</organism>
<gene>
    <name evidence="2" type="ORF">SD70_10835</name>
</gene>
<dbReference type="Pfam" id="PF00480">
    <property type="entry name" value="ROK"/>
    <property type="match status" value="1"/>
</dbReference>
<evidence type="ECO:0008006" key="4">
    <source>
        <dbReference type="Google" id="ProtNLM"/>
    </source>
</evidence>
<dbReference type="EMBL" id="JXAK01000015">
    <property type="protein sequence ID" value="KIL40908.1"/>
    <property type="molecule type" value="Genomic_DNA"/>
</dbReference>
<accession>A0ABR5AJH7</accession>
<keyword evidence="3" id="KW-1185">Reference proteome</keyword>
<sequence length="323" mass="34802">MPKKFVSETGLGDSTKEGGRRAIKLGFNPKSGYGVGVEITKSGLHVCIADLDGNIDYLKRAEIPADRESIHAYIVKSLDEIEVPMDKVISLGFSIPGLTNSVDGIIVDAPELKWEQVPFVAEMKRYFDKPIYINNDVNCSALAERWIGAAQNIDDFVYIHIGAGVGSAIVANGSLVHGKDYMAGELGYLVLEEDLLHRNFNNLGEYGVFDKKVSGQALAQYASSVEALFAEARRGAEASSRVVNRFVNHLSLGIANIVSLLNPEKVIIGGEVSRFMQPVVEQIQSTVSAITPIRTAIGLSGLGEEAGALGAISFAFEQEKSVI</sequence>
<reference evidence="2 3" key="1">
    <citation type="submission" date="2014-12" db="EMBL/GenBank/DDBJ databases">
        <title>Draft genome sequence of Paenibacillus kamchatkensis strain B-2647.</title>
        <authorList>
            <person name="Karlyshev A.V."/>
            <person name="Kudryashova E.B."/>
        </authorList>
    </citation>
    <scope>NUCLEOTIDE SEQUENCE [LARGE SCALE GENOMIC DNA]</scope>
    <source>
        <strain evidence="2 3">VKM B-2647</strain>
    </source>
</reference>
<name>A0ABR5AJH7_9BACL</name>
<dbReference type="InterPro" id="IPR043129">
    <property type="entry name" value="ATPase_NBD"/>
</dbReference>
<dbReference type="SUPFAM" id="SSF53067">
    <property type="entry name" value="Actin-like ATPase domain"/>
    <property type="match status" value="1"/>
</dbReference>
<dbReference type="PANTHER" id="PTHR18964">
    <property type="entry name" value="ROK (REPRESSOR, ORF, KINASE) FAMILY"/>
    <property type="match status" value="1"/>
</dbReference>
<comment type="caution">
    <text evidence="2">The sequence shown here is derived from an EMBL/GenBank/DDBJ whole genome shotgun (WGS) entry which is preliminary data.</text>
</comment>
<protein>
    <recommendedName>
        <fullName evidence="4">ROK family protein</fullName>
    </recommendedName>
</protein>
<evidence type="ECO:0000313" key="3">
    <source>
        <dbReference type="Proteomes" id="UP000031967"/>
    </source>
</evidence>
<comment type="similarity">
    <text evidence="1">Belongs to the ROK (NagC/XylR) family.</text>
</comment>
<evidence type="ECO:0000313" key="2">
    <source>
        <dbReference type="EMBL" id="KIL40908.1"/>
    </source>
</evidence>
<dbReference type="Proteomes" id="UP000031967">
    <property type="component" value="Unassembled WGS sequence"/>
</dbReference>
<dbReference type="PANTHER" id="PTHR18964:SF149">
    <property type="entry name" value="BIFUNCTIONAL UDP-N-ACETYLGLUCOSAMINE 2-EPIMERASE_N-ACETYLMANNOSAMINE KINASE"/>
    <property type="match status" value="1"/>
</dbReference>
<proteinExistence type="inferred from homology"/>